<dbReference type="EMBL" id="JAPQKN010000001">
    <property type="protein sequence ID" value="KAJ5177088.1"/>
    <property type="molecule type" value="Genomic_DNA"/>
</dbReference>
<feature type="compositionally biased region" description="Basic and acidic residues" evidence="1">
    <location>
        <begin position="594"/>
        <end position="605"/>
    </location>
</feature>
<comment type="caution">
    <text evidence="2">The sequence shown here is derived from an EMBL/GenBank/DDBJ whole genome shotgun (WGS) entry which is preliminary data.</text>
</comment>
<evidence type="ECO:0000313" key="3">
    <source>
        <dbReference type="Proteomes" id="UP001149163"/>
    </source>
</evidence>
<sequence>MASSSSSSAFPRSEVPSNDSGYSTADIRGSQRIARAKEQERVSIKNIPKRELEQAIDDERRVHESERTDAHKLRASHNELVARQDEYEAVIAKVESRAFASEKEVLQLQESLSELRVRGQNNEGWIDLVGEQNRELEAAHAKVLARSAARDGGLRREMELMEKRAWHLEQSLTMACKDVNEYGILFHKNAEDWAALVQYLEQHKWEQEERLHGLRQVVADCVDAMQCFHDDVNLLFQLAQVRTAQNYVRQQRKLAQASRRRKDRPSGSESDSDSTTWRLAHRIRRPRQTRSRQPALQPPTDGTTMNAGQPFAGQGVFAELPQDELGPLAPLRPLIEEVRSDFLMYDVHGCWRSGDSVPSADFGHDQARPGGHESMAEEWPQWGYIDQDREPIAVAETRVGVDNLSLCQRQDSALYNNPGWWGSKGRLASDSSAADSSSDREEELNLSPMLESFVPTRAQRESIELVHARTGIEVLGLEPYGSIPTPRDSALHSWETDMEMEIDWHRYHLESVFDGPILNKRRKTRDTGQDTSSPRPAHPHGVNDEPARGPTPKVDTRGKSIDRKPHSEGIDARDALLARPNNPAASSSQAPGLGRERPQRPEAKLRSLSVGDLPRTPEEERQHSPRRIPGMWPHQVKPLADMTGQVAYEKVVAAVAAIKAVVKEVIPVGIEWLDYMHYKHPKYFVYPTLTAMWLWHSYGQYKVWHSWASLNDLPVEVMQHLRNPHASEMGWMGSVEFGISKWMDFDRSLLG</sequence>
<feature type="region of interest" description="Disordered" evidence="1">
    <location>
        <begin position="1"/>
        <end position="40"/>
    </location>
</feature>
<dbReference type="OrthoDB" id="4355661at2759"/>
<organism evidence="2 3">
    <name type="scientific">Penicillium canariense</name>
    <dbReference type="NCBI Taxonomy" id="189055"/>
    <lineage>
        <taxon>Eukaryota</taxon>
        <taxon>Fungi</taxon>
        <taxon>Dikarya</taxon>
        <taxon>Ascomycota</taxon>
        <taxon>Pezizomycotina</taxon>
        <taxon>Eurotiomycetes</taxon>
        <taxon>Eurotiomycetidae</taxon>
        <taxon>Eurotiales</taxon>
        <taxon>Aspergillaceae</taxon>
        <taxon>Penicillium</taxon>
    </lineage>
</organism>
<name>A0A9W9II10_9EURO</name>
<dbReference type="GeneID" id="81424266"/>
<feature type="compositionally biased region" description="Polar residues" evidence="1">
    <location>
        <begin position="267"/>
        <end position="277"/>
    </location>
</feature>
<accession>A0A9W9II10</accession>
<feature type="compositionally biased region" description="Basic and acidic residues" evidence="1">
    <location>
        <begin position="554"/>
        <end position="576"/>
    </location>
</feature>
<reference evidence="2" key="1">
    <citation type="submission" date="2022-11" db="EMBL/GenBank/DDBJ databases">
        <authorList>
            <person name="Petersen C."/>
        </authorList>
    </citation>
    <scope>NUCLEOTIDE SEQUENCE</scope>
    <source>
        <strain evidence="2">IBT 26290</strain>
    </source>
</reference>
<proteinExistence type="predicted"/>
<dbReference type="Proteomes" id="UP001149163">
    <property type="component" value="Unassembled WGS sequence"/>
</dbReference>
<keyword evidence="3" id="KW-1185">Reference proteome</keyword>
<evidence type="ECO:0000256" key="1">
    <source>
        <dbReference type="SAM" id="MobiDB-lite"/>
    </source>
</evidence>
<gene>
    <name evidence="2" type="ORF">N7482_002965</name>
</gene>
<feature type="region of interest" description="Disordered" evidence="1">
    <location>
        <begin position="518"/>
        <end position="633"/>
    </location>
</feature>
<feature type="compositionally biased region" description="Basic residues" evidence="1">
    <location>
        <begin position="279"/>
        <end position="290"/>
    </location>
</feature>
<dbReference type="RefSeq" id="XP_056548696.1">
    <property type="nucleotide sequence ID" value="XM_056685090.1"/>
</dbReference>
<evidence type="ECO:0000313" key="2">
    <source>
        <dbReference type="EMBL" id="KAJ5177088.1"/>
    </source>
</evidence>
<protein>
    <submittedName>
        <fullName evidence="2">Uncharacterized protein</fullName>
    </submittedName>
</protein>
<feature type="region of interest" description="Disordered" evidence="1">
    <location>
        <begin position="252"/>
        <end position="311"/>
    </location>
</feature>
<dbReference type="AlphaFoldDB" id="A0A9W9II10"/>
<reference evidence="2" key="2">
    <citation type="journal article" date="2023" name="IMA Fungus">
        <title>Comparative genomic study of the Penicillium genus elucidates a diverse pangenome and 15 lateral gene transfer events.</title>
        <authorList>
            <person name="Petersen C."/>
            <person name="Sorensen T."/>
            <person name="Nielsen M.R."/>
            <person name="Sondergaard T.E."/>
            <person name="Sorensen J.L."/>
            <person name="Fitzpatrick D.A."/>
            <person name="Frisvad J.C."/>
            <person name="Nielsen K.L."/>
        </authorList>
    </citation>
    <scope>NUCLEOTIDE SEQUENCE</scope>
    <source>
        <strain evidence="2">IBT 26290</strain>
    </source>
</reference>